<feature type="domain" description="FAD-binding" evidence="1">
    <location>
        <begin position="27"/>
        <end position="192"/>
    </location>
</feature>
<dbReference type="AlphaFoldDB" id="A0A538TWN6"/>
<evidence type="ECO:0000259" key="1">
    <source>
        <dbReference type="Pfam" id="PF01494"/>
    </source>
</evidence>
<protein>
    <submittedName>
        <fullName evidence="2">NAD(P)/FAD-dependent oxidoreductase</fullName>
    </submittedName>
</protein>
<dbReference type="Proteomes" id="UP000319771">
    <property type="component" value="Unassembled WGS sequence"/>
</dbReference>
<evidence type="ECO:0000313" key="3">
    <source>
        <dbReference type="Proteomes" id="UP000319771"/>
    </source>
</evidence>
<dbReference type="PANTHER" id="PTHR42685">
    <property type="entry name" value="GERANYLGERANYL DIPHOSPHATE REDUCTASE"/>
    <property type="match status" value="1"/>
</dbReference>
<accession>A0A538TWN6</accession>
<dbReference type="EMBL" id="VBPB01000400">
    <property type="protein sequence ID" value="TMQ68033.1"/>
    <property type="molecule type" value="Genomic_DNA"/>
</dbReference>
<organism evidence="2 3">
    <name type="scientific">Eiseniibacteriota bacterium</name>
    <dbReference type="NCBI Taxonomy" id="2212470"/>
    <lineage>
        <taxon>Bacteria</taxon>
        <taxon>Candidatus Eiseniibacteriota</taxon>
    </lineage>
</organism>
<comment type="caution">
    <text evidence="2">The sequence shown here is derived from an EMBL/GenBank/DDBJ whole genome shotgun (WGS) entry which is preliminary data.</text>
</comment>
<feature type="non-terminal residue" evidence="2">
    <location>
        <position position="423"/>
    </location>
</feature>
<evidence type="ECO:0000313" key="2">
    <source>
        <dbReference type="EMBL" id="TMQ68033.1"/>
    </source>
</evidence>
<dbReference type="InterPro" id="IPR036188">
    <property type="entry name" value="FAD/NAD-bd_sf"/>
</dbReference>
<dbReference type="Gene3D" id="3.50.50.60">
    <property type="entry name" value="FAD/NAD(P)-binding domain"/>
    <property type="match status" value="1"/>
</dbReference>
<dbReference type="InterPro" id="IPR002938">
    <property type="entry name" value="FAD-bd"/>
</dbReference>
<reference evidence="2 3" key="1">
    <citation type="journal article" date="2019" name="Nat. Microbiol.">
        <title>Mediterranean grassland soil C-N compound turnover is dependent on rainfall and depth, and is mediated by genomically divergent microorganisms.</title>
        <authorList>
            <person name="Diamond S."/>
            <person name="Andeer P.F."/>
            <person name="Li Z."/>
            <person name="Crits-Christoph A."/>
            <person name="Burstein D."/>
            <person name="Anantharaman K."/>
            <person name="Lane K.R."/>
            <person name="Thomas B.C."/>
            <person name="Pan C."/>
            <person name="Northen T.R."/>
            <person name="Banfield J.F."/>
        </authorList>
    </citation>
    <scope>NUCLEOTIDE SEQUENCE [LARGE SCALE GENOMIC DNA]</scope>
    <source>
        <strain evidence="2">WS_11</strain>
    </source>
</reference>
<dbReference type="PANTHER" id="PTHR42685:SF22">
    <property type="entry name" value="CONDITIONED MEDIUM FACTOR RECEPTOR 1"/>
    <property type="match status" value="1"/>
</dbReference>
<dbReference type="GO" id="GO:0071949">
    <property type="term" value="F:FAD binding"/>
    <property type="evidence" value="ECO:0007669"/>
    <property type="project" value="InterPro"/>
</dbReference>
<dbReference type="InterPro" id="IPR050407">
    <property type="entry name" value="Geranylgeranyl_reductase"/>
</dbReference>
<dbReference type="SUPFAM" id="SSF51905">
    <property type="entry name" value="FAD/NAD(P)-binding domain"/>
    <property type="match status" value="1"/>
</dbReference>
<sequence length="423" mass="45961">MPNPAESAATVWAPRSPNGSILRENDYDAVIVGARCAGATLATFLARAGARVLLLDKDAMPSDHVLSTHFISPPGMDVLDEAGVGEAVRSLAPRIRIIRIKVDGKHLDLKLPEHRGGYCPRRKRLDGLLQRAADKAGARFLDRARVVSLIQRDGRVRGVRAIIGDRERAFTAGLVVGADGRHSTVAGLVGAEEYLDYDAPRATYWGYWNAPSLWKTDSRYPFDAYFGLDGPEIRAIFPTDQDQLLIAGSPPIDQVGMWRANPRRALRAALDSDPITAALVRDSPPAGKICGTAKERFFFRRAAGSGWALVGDAGHHKEFLLGDGITEALIQARSLAVTIENGTDVALARWWRARDVEALPLYFLGRIAAAPERPVELQRVLFSRLPQQPGLMAQMAAVADQRLSPFAALSAPQVLSWIAAAAM</sequence>
<gene>
    <name evidence="2" type="ORF">E6K81_16800</name>
</gene>
<dbReference type="PRINTS" id="PR00420">
    <property type="entry name" value="RNGMNOXGNASE"/>
</dbReference>
<dbReference type="Pfam" id="PF01494">
    <property type="entry name" value="FAD_binding_3"/>
    <property type="match status" value="1"/>
</dbReference>
<name>A0A538TWN6_UNCEI</name>
<proteinExistence type="predicted"/>